<dbReference type="STRING" id="1278819.BHE19_14170"/>
<accession>A0A1S1J524</accession>
<keyword evidence="5" id="KW-1185">Reference proteome</keyword>
<dbReference type="PANTHER" id="PTHR47432">
    <property type="entry name" value="CELL WALL ASSEMBLY REGULATOR SMI1"/>
    <property type="match status" value="1"/>
</dbReference>
<comment type="caution">
    <text evidence="2">The sequence shown here is derived from an EMBL/GenBank/DDBJ whole genome shotgun (WGS) entry which is preliminary data.</text>
</comment>
<organism evidence="2 4">
    <name type="scientific">Flavobacterium tructae</name>
    <dbReference type="NCBI Taxonomy" id="1114873"/>
    <lineage>
        <taxon>Bacteria</taxon>
        <taxon>Pseudomonadati</taxon>
        <taxon>Bacteroidota</taxon>
        <taxon>Flavobacteriia</taxon>
        <taxon>Flavobacteriales</taxon>
        <taxon>Flavobacteriaceae</taxon>
        <taxon>Flavobacterium</taxon>
    </lineage>
</organism>
<gene>
    <name evidence="3" type="ORF">B0A71_07825</name>
    <name evidence="2" type="ORF">BHE19_14170</name>
</gene>
<dbReference type="InterPro" id="IPR037883">
    <property type="entry name" value="Knr4/Smi1-like_sf"/>
</dbReference>
<dbReference type="Pfam" id="PF09346">
    <property type="entry name" value="SMI1_KNR4"/>
    <property type="match status" value="1"/>
</dbReference>
<dbReference type="InterPro" id="IPR051873">
    <property type="entry name" value="KNR4/SMI1_regulator"/>
</dbReference>
<dbReference type="EMBL" id="MUHG01000015">
    <property type="protein sequence ID" value="OXB20365.1"/>
    <property type="molecule type" value="Genomic_DNA"/>
</dbReference>
<evidence type="ECO:0000313" key="3">
    <source>
        <dbReference type="EMBL" id="OXB20365.1"/>
    </source>
</evidence>
<dbReference type="Gene3D" id="3.40.1580.10">
    <property type="entry name" value="SMI1/KNR4-like"/>
    <property type="match status" value="1"/>
</dbReference>
<dbReference type="AlphaFoldDB" id="A0A1S1J524"/>
<evidence type="ECO:0000313" key="5">
    <source>
        <dbReference type="Proteomes" id="UP000198319"/>
    </source>
</evidence>
<reference evidence="4" key="1">
    <citation type="submission" date="2016-09" db="EMBL/GenBank/DDBJ databases">
        <authorList>
            <person name="Chen S."/>
            <person name="Walker E."/>
        </authorList>
    </citation>
    <scope>NUCLEOTIDE SEQUENCE [LARGE SCALE GENOMIC DNA]</scope>
    <source>
        <strain evidence="4">MSU</strain>
    </source>
</reference>
<reference evidence="3 5" key="3">
    <citation type="submission" date="2016-11" db="EMBL/GenBank/DDBJ databases">
        <title>Whole genomes of Flavobacteriaceae.</title>
        <authorList>
            <person name="Stine C."/>
            <person name="Li C."/>
            <person name="Tadesse D."/>
        </authorList>
    </citation>
    <scope>NUCLEOTIDE SEQUENCE [LARGE SCALE GENOMIC DNA]</scope>
    <source>
        <strain evidence="3 5">ATCC BAA-2541</strain>
    </source>
</reference>
<dbReference type="RefSeq" id="WP_070908195.1">
    <property type="nucleotide sequence ID" value="NZ_MIKE01000025.1"/>
</dbReference>
<evidence type="ECO:0000313" key="2">
    <source>
        <dbReference type="EMBL" id="OHT44286.1"/>
    </source>
</evidence>
<name>A0A1S1J524_9FLAO</name>
<dbReference type="OrthoDB" id="355909at2"/>
<evidence type="ECO:0000313" key="4">
    <source>
        <dbReference type="Proteomes" id="UP000180252"/>
    </source>
</evidence>
<dbReference type="PANTHER" id="PTHR47432:SF1">
    <property type="entry name" value="CELL WALL ASSEMBLY REGULATOR SMI1"/>
    <property type="match status" value="1"/>
</dbReference>
<proteinExistence type="predicted"/>
<dbReference type="Proteomes" id="UP000198319">
    <property type="component" value="Unassembled WGS sequence"/>
</dbReference>
<sequence length="210" mass="24116">METKIIDSLINAFEAKLDILNIFMNVGASIDEIENLQNTIKQKLPGSYIQLLKKYNGEKRILGFMAGFGYSSIEDVIRDWAFFKNAPETQPAGINQLKKIKNTLYSPKRIPFAHDGSGNFICIDYDPNFDGISGQILYLPAGDPEPISVIADNFDNFLTLIIEKIESEELELIDEREDWDEEDWDKAEINFCKTWKDDWTDIAEEYNSKL</sequence>
<protein>
    <submittedName>
        <fullName evidence="2">Transcriptional regulator</fullName>
    </submittedName>
</protein>
<evidence type="ECO:0000259" key="1">
    <source>
        <dbReference type="SMART" id="SM00860"/>
    </source>
</evidence>
<dbReference type="EMBL" id="MIKE01000025">
    <property type="protein sequence ID" value="OHT44286.1"/>
    <property type="molecule type" value="Genomic_DNA"/>
</dbReference>
<feature type="domain" description="Knr4/Smi1-like" evidence="1">
    <location>
        <begin position="27"/>
        <end position="160"/>
    </location>
</feature>
<dbReference type="Proteomes" id="UP000180252">
    <property type="component" value="Unassembled WGS sequence"/>
</dbReference>
<dbReference type="SUPFAM" id="SSF160631">
    <property type="entry name" value="SMI1/KNR4-like"/>
    <property type="match status" value="1"/>
</dbReference>
<dbReference type="SMART" id="SM00860">
    <property type="entry name" value="SMI1_KNR4"/>
    <property type="match status" value="1"/>
</dbReference>
<reference evidence="2" key="2">
    <citation type="submission" date="2016-09" db="EMBL/GenBank/DDBJ databases">
        <authorList>
            <person name="Capua I."/>
            <person name="De Benedictis P."/>
            <person name="Joannis T."/>
            <person name="Lombin L.H."/>
            <person name="Cattoli G."/>
        </authorList>
    </citation>
    <scope>NUCLEOTIDE SEQUENCE [LARGE SCALE GENOMIC DNA]</scope>
    <source>
        <strain evidence="2">MSU</strain>
    </source>
</reference>
<dbReference type="InterPro" id="IPR018958">
    <property type="entry name" value="Knr4/Smi1-like_dom"/>
</dbReference>